<dbReference type="Proteomes" id="UP000460221">
    <property type="component" value="Unassembled WGS sequence"/>
</dbReference>
<name>A0A7K1FM19_9ACTN</name>
<dbReference type="EMBL" id="WLYK01000005">
    <property type="protein sequence ID" value="MTD15146.1"/>
    <property type="molecule type" value="Genomic_DNA"/>
</dbReference>
<sequence length="246" mass="27055">MDDDFVIDACTICDRVEQLVEVAVFPDWMIDVMIDVLDHRGVEIINPYDERYVELCLGCANGLEEHLEKPFAEIAGPLIEGHSTSLDPAAQELTARWILKAEMMKILADEWESPDRMLETAESVLRRLKAGKAPVQDFSVRIGGFDVTSPVEGTAAVDHLLPKGVRTPPERSVACDLSAGLLWELVILPLRMRGLDGFRAAVADNRDLISIWPAQSTAVSWPGALISGAEVLALHEAWTRERTGGA</sequence>
<dbReference type="AlphaFoldDB" id="A0A7K1FM19"/>
<dbReference type="RefSeq" id="WP_154769103.1">
    <property type="nucleotide sequence ID" value="NZ_WLYK01000005.1"/>
</dbReference>
<accession>A0A7K1FM19</accession>
<organism evidence="1 2">
    <name type="scientific">Nakamurella alba</name>
    <dbReference type="NCBI Taxonomy" id="2665158"/>
    <lineage>
        <taxon>Bacteria</taxon>
        <taxon>Bacillati</taxon>
        <taxon>Actinomycetota</taxon>
        <taxon>Actinomycetes</taxon>
        <taxon>Nakamurellales</taxon>
        <taxon>Nakamurellaceae</taxon>
        <taxon>Nakamurella</taxon>
    </lineage>
</organism>
<reference evidence="1 2" key="1">
    <citation type="submission" date="2019-11" db="EMBL/GenBank/DDBJ databases">
        <authorList>
            <person name="Jiang L.-Q."/>
        </authorList>
    </citation>
    <scope>NUCLEOTIDE SEQUENCE [LARGE SCALE GENOMIC DNA]</scope>
    <source>
        <strain evidence="1 2">YIM 132087</strain>
    </source>
</reference>
<evidence type="ECO:0000313" key="1">
    <source>
        <dbReference type="EMBL" id="MTD15146.1"/>
    </source>
</evidence>
<keyword evidence="2" id="KW-1185">Reference proteome</keyword>
<protein>
    <submittedName>
        <fullName evidence="1">Uncharacterized protein</fullName>
    </submittedName>
</protein>
<proteinExistence type="predicted"/>
<comment type="caution">
    <text evidence="1">The sequence shown here is derived from an EMBL/GenBank/DDBJ whole genome shotgun (WGS) entry which is preliminary data.</text>
</comment>
<gene>
    <name evidence="1" type="ORF">GIS00_14475</name>
</gene>
<evidence type="ECO:0000313" key="2">
    <source>
        <dbReference type="Proteomes" id="UP000460221"/>
    </source>
</evidence>